<dbReference type="AlphaFoldDB" id="A0A645HXS5"/>
<dbReference type="NCBIfam" id="NF009150">
    <property type="entry name" value="PRK12497.1-3"/>
    <property type="match status" value="1"/>
</dbReference>
<dbReference type="SUPFAM" id="SSF52980">
    <property type="entry name" value="Restriction endonuclease-like"/>
    <property type="match status" value="1"/>
</dbReference>
<accession>A0A645HXS5</accession>
<sequence>MTTKSAGNRGEAEVAGYLRRRGYRLLASQWRCRFGEIDLIARDPEGLLCFVEVKLRSNLQVGLPREYVTVAKQARLRSAAALYMSVKDLDEPARFDVAEVYDENGALRVEYLENAFE</sequence>
<dbReference type="GO" id="GO:0003676">
    <property type="term" value="F:nucleic acid binding"/>
    <property type="evidence" value="ECO:0007669"/>
    <property type="project" value="InterPro"/>
</dbReference>
<comment type="caution">
    <text evidence="1">The sequence shown here is derived from an EMBL/GenBank/DDBJ whole genome shotgun (WGS) entry which is preliminary data.</text>
</comment>
<dbReference type="PANTHER" id="PTHR34039">
    <property type="entry name" value="UPF0102 PROTEIN YRAN"/>
    <property type="match status" value="1"/>
</dbReference>
<dbReference type="EMBL" id="VSSQ01102437">
    <property type="protein sequence ID" value="MPN43808.1"/>
    <property type="molecule type" value="Genomic_DNA"/>
</dbReference>
<dbReference type="PANTHER" id="PTHR34039:SF1">
    <property type="entry name" value="UPF0102 PROTEIN YRAN"/>
    <property type="match status" value="1"/>
</dbReference>
<dbReference type="InterPro" id="IPR011335">
    <property type="entry name" value="Restrct_endonuc-II-like"/>
</dbReference>
<organism evidence="1">
    <name type="scientific">bioreactor metagenome</name>
    <dbReference type="NCBI Taxonomy" id="1076179"/>
    <lineage>
        <taxon>unclassified sequences</taxon>
        <taxon>metagenomes</taxon>
        <taxon>ecological metagenomes</taxon>
    </lineage>
</organism>
<protein>
    <submittedName>
        <fullName evidence="1">Uncharacterized protein</fullName>
    </submittedName>
</protein>
<dbReference type="Pfam" id="PF02021">
    <property type="entry name" value="UPF0102"/>
    <property type="match status" value="1"/>
</dbReference>
<name>A0A645HXS5_9ZZZZ</name>
<dbReference type="HAMAP" id="MF_00048">
    <property type="entry name" value="UPF0102"/>
    <property type="match status" value="1"/>
</dbReference>
<evidence type="ECO:0000313" key="1">
    <source>
        <dbReference type="EMBL" id="MPN43808.1"/>
    </source>
</evidence>
<gene>
    <name evidence="1" type="ORF">SDC9_191369</name>
</gene>
<reference evidence="1" key="1">
    <citation type="submission" date="2019-08" db="EMBL/GenBank/DDBJ databases">
        <authorList>
            <person name="Kucharzyk K."/>
            <person name="Murdoch R.W."/>
            <person name="Higgins S."/>
            <person name="Loffler F."/>
        </authorList>
    </citation>
    <scope>NUCLEOTIDE SEQUENCE</scope>
</reference>
<dbReference type="CDD" id="cd20736">
    <property type="entry name" value="PoNe_Nuclease"/>
    <property type="match status" value="1"/>
</dbReference>
<dbReference type="InterPro" id="IPR011856">
    <property type="entry name" value="tRNA_endonuc-like_dom_sf"/>
</dbReference>
<dbReference type="InterPro" id="IPR003509">
    <property type="entry name" value="UPF0102_YraN-like"/>
</dbReference>
<proteinExistence type="inferred from homology"/>
<dbReference type="Gene3D" id="3.40.1350.10">
    <property type="match status" value="1"/>
</dbReference>